<gene>
    <name evidence="1" type="ORF">O6H91_01G017900</name>
</gene>
<protein>
    <submittedName>
        <fullName evidence="1">Uncharacterized protein</fullName>
    </submittedName>
</protein>
<name>A0ACC2ENM0_DIPCM</name>
<reference evidence="2" key="1">
    <citation type="journal article" date="2024" name="Proc. Natl. Acad. Sci. U.S.A.">
        <title>Extraordinary preservation of gene collinearity over three hundred million years revealed in homosporous lycophytes.</title>
        <authorList>
            <person name="Li C."/>
            <person name="Wickell D."/>
            <person name="Kuo L.Y."/>
            <person name="Chen X."/>
            <person name="Nie B."/>
            <person name="Liao X."/>
            <person name="Peng D."/>
            <person name="Ji J."/>
            <person name="Jenkins J."/>
            <person name="Williams M."/>
            <person name="Shu S."/>
            <person name="Plott C."/>
            <person name="Barry K."/>
            <person name="Rajasekar S."/>
            <person name="Grimwood J."/>
            <person name="Han X."/>
            <person name="Sun S."/>
            <person name="Hou Z."/>
            <person name="He W."/>
            <person name="Dai G."/>
            <person name="Sun C."/>
            <person name="Schmutz J."/>
            <person name="Leebens-Mack J.H."/>
            <person name="Li F.W."/>
            <person name="Wang L."/>
        </authorList>
    </citation>
    <scope>NUCLEOTIDE SEQUENCE [LARGE SCALE GENOMIC DNA]</scope>
    <source>
        <strain evidence="2">cv. PW_Plant_1</strain>
    </source>
</reference>
<sequence length="709" mass="77696">MAKPAPLLVRAAQLSSSRFPNVSSNNGKRYAEDSASVTVIADVLKDKTIDVGALASILKRCGQAKALSDGRLLHAYIKRSKYDSKTFLGNWLIQMYGDCGSIAEAVAVFDNLVKPNLHSWTILMKAYAENGLTTKAIKCFHQMRLHGIQPDQVTFVCALNACACAAALEEGQDFHAAIVERGYETDVVVGTALIHMYGKCGRLAEAQWIFCKLPNKDLIAWNSMMSACVQNGHDSEALELFDYMQYLGFAPNTISFVCALDACGGLASLQRGQEIHAAILHYGCEAQVIVGTALVNMYGKCGRLQDARRVFNQMQDRDLVCWNTMIAACTQNGHCEIALDLFHCMQCDGMQTNLNNPNGIQPNPITFISVLDACASLGCLDKGQQIHAAIIEGKHEGHIFVSNAIINMYGKCGSLEDAKRVFGQMSTRDVVSWNTIIAACSQNGQGKEALEFFHAMQSDGFKPDEATFVCALDACSSLIALEKGHEIHSAVIDYRYEESIAVASALVHMYGKCGDLKGATSVFGSMPNRDVIAWNSMISACTQNGHDKEALARFCQMQHDGIRPNQVTFLSILSACSHMGWVEHGWHYFTSMSEELGLEHTVEHYVCLIDILGRSGHLGVAEDLINTMPFENKSSMWLCLLGACKVHADVERGMRVASQVLDSDPENAAPYVLLSNIFAAAGRWTDAQKIRVVLKNWSKEEIPKASMLI</sequence>
<proteinExistence type="predicted"/>
<evidence type="ECO:0000313" key="1">
    <source>
        <dbReference type="EMBL" id="KAJ7568076.1"/>
    </source>
</evidence>
<dbReference type="EMBL" id="CM055092">
    <property type="protein sequence ID" value="KAJ7568076.1"/>
    <property type="molecule type" value="Genomic_DNA"/>
</dbReference>
<comment type="caution">
    <text evidence="1">The sequence shown here is derived from an EMBL/GenBank/DDBJ whole genome shotgun (WGS) entry which is preliminary data.</text>
</comment>
<keyword evidence="2" id="KW-1185">Reference proteome</keyword>
<accession>A0ACC2ENM0</accession>
<organism evidence="1 2">
    <name type="scientific">Diphasiastrum complanatum</name>
    <name type="common">Issler's clubmoss</name>
    <name type="synonym">Lycopodium complanatum</name>
    <dbReference type="NCBI Taxonomy" id="34168"/>
    <lineage>
        <taxon>Eukaryota</taxon>
        <taxon>Viridiplantae</taxon>
        <taxon>Streptophyta</taxon>
        <taxon>Embryophyta</taxon>
        <taxon>Tracheophyta</taxon>
        <taxon>Lycopodiopsida</taxon>
        <taxon>Lycopodiales</taxon>
        <taxon>Lycopodiaceae</taxon>
        <taxon>Lycopodioideae</taxon>
        <taxon>Diphasiastrum</taxon>
    </lineage>
</organism>
<dbReference type="Proteomes" id="UP001162992">
    <property type="component" value="Chromosome 1"/>
</dbReference>
<evidence type="ECO:0000313" key="2">
    <source>
        <dbReference type="Proteomes" id="UP001162992"/>
    </source>
</evidence>